<reference evidence="2" key="2">
    <citation type="submission" date="2023-05" db="EMBL/GenBank/DDBJ databases">
        <authorList>
            <person name="Schelkunov M.I."/>
        </authorList>
    </citation>
    <scope>NUCLEOTIDE SEQUENCE</scope>
    <source>
        <strain evidence="2">Hsosn_3</strain>
        <tissue evidence="2">Leaf</tissue>
    </source>
</reference>
<dbReference type="Proteomes" id="UP001237642">
    <property type="component" value="Unassembled WGS sequence"/>
</dbReference>
<dbReference type="PANTHER" id="PTHR31672">
    <property type="entry name" value="BNACNNG10540D PROTEIN"/>
    <property type="match status" value="1"/>
</dbReference>
<dbReference type="InterPro" id="IPR036047">
    <property type="entry name" value="F-box-like_dom_sf"/>
</dbReference>
<dbReference type="InterPro" id="IPR001810">
    <property type="entry name" value="F-box_dom"/>
</dbReference>
<organism evidence="2 3">
    <name type="scientific">Heracleum sosnowskyi</name>
    <dbReference type="NCBI Taxonomy" id="360622"/>
    <lineage>
        <taxon>Eukaryota</taxon>
        <taxon>Viridiplantae</taxon>
        <taxon>Streptophyta</taxon>
        <taxon>Embryophyta</taxon>
        <taxon>Tracheophyta</taxon>
        <taxon>Spermatophyta</taxon>
        <taxon>Magnoliopsida</taxon>
        <taxon>eudicotyledons</taxon>
        <taxon>Gunneridae</taxon>
        <taxon>Pentapetalae</taxon>
        <taxon>asterids</taxon>
        <taxon>campanulids</taxon>
        <taxon>Apiales</taxon>
        <taxon>Apiaceae</taxon>
        <taxon>Apioideae</taxon>
        <taxon>apioid superclade</taxon>
        <taxon>Tordylieae</taxon>
        <taxon>Tordyliinae</taxon>
        <taxon>Heracleum</taxon>
    </lineage>
</organism>
<protein>
    <recommendedName>
        <fullName evidence="1">F-box domain-containing protein</fullName>
    </recommendedName>
</protein>
<dbReference type="AlphaFoldDB" id="A0AAD8N200"/>
<feature type="domain" description="F-box" evidence="1">
    <location>
        <begin position="4"/>
        <end position="50"/>
    </location>
</feature>
<evidence type="ECO:0000313" key="2">
    <source>
        <dbReference type="EMBL" id="KAK1398895.1"/>
    </source>
</evidence>
<dbReference type="Gene3D" id="1.20.1280.50">
    <property type="match status" value="1"/>
</dbReference>
<dbReference type="EMBL" id="JAUIZM010000002">
    <property type="protein sequence ID" value="KAK1398895.1"/>
    <property type="molecule type" value="Genomic_DNA"/>
</dbReference>
<keyword evidence="3" id="KW-1185">Reference proteome</keyword>
<name>A0AAD8N200_9APIA</name>
<dbReference type="Pfam" id="PF00646">
    <property type="entry name" value="F-box"/>
    <property type="match status" value="1"/>
</dbReference>
<evidence type="ECO:0000259" key="1">
    <source>
        <dbReference type="PROSITE" id="PS50181"/>
    </source>
</evidence>
<dbReference type="SUPFAM" id="SSF81383">
    <property type="entry name" value="F-box domain"/>
    <property type="match status" value="1"/>
</dbReference>
<dbReference type="InterPro" id="IPR050796">
    <property type="entry name" value="SCF_F-box_component"/>
</dbReference>
<accession>A0AAD8N200</accession>
<proteinExistence type="predicted"/>
<evidence type="ECO:0000313" key="3">
    <source>
        <dbReference type="Proteomes" id="UP001237642"/>
    </source>
</evidence>
<reference evidence="2" key="1">
    <citation type="submission" date="2023-02" db="EMBL/GenBank/DDBJ databases">
        <title>Genome of toxic invasive species Heracleum sosnowskyi carries increased number of genes despite the absence of recent whole-genome duplications.</title>
        <authorList>
            <person name="Schelkunov M."/>
            <person name="Shtratnikova V."/>
            <person name="Makarenko M."/>
            <person name="Klepikova A."/>
            <person name="Omelchenko D."/>
            <person name="Novikova G."/>
            <person name="Obukhova E."/>
            <person name="Bogdanov V."/>
            <person name="Penin A."/>
            <person name="Logacheva M."/>
        </authorList>
    </citation>
    <scope>NUCLEOTIDE SEQUENCE</scope>
    <source>
        <strain evidence="2">Hsosn_3</strain>
        <tissue evidence="2">Leaf</tissue>
    </source>
</reference>
<dbReference type="SMART" id="SM00256">
    <property type="entry name" value="FBOX"/>
    <property type="match status" value="1"/>
</dbReference>
<gene>
    <name evidence="2" type="ORF">POM88_008758</name>
</gene>
<dbReference type="PROSITE" id="PS50181">
    <property type="entry name" value="FBOX"/>
    <property type="match status" value="1"/>
</dbReference>
<comment type="caution">
    <text evidence="2">The sequence shown here is derived from an EMBL/GenBank/DDBJ whole genome shotgun (WGS) entry which is preliminary data.</text>
</comment>
<sequence>MASKKQLGDLPETMMTEVVLRLPVKSLLICKSVCKPWLSTISNPHFLKSHIQHSITISRNVPTLLNIIDFQKLPSLAIDPHGITAFFNPDDLEQHQRHRHRHRRQLVNQALDDANRQDLLESPL</sequence>
<dbReference type="PANTHER" id="PTHR31672:SF13">
    <property type="entry name" value="F-BOX PROTEIN CPR30-LIKE"/>
    <property type="match status" value="1"/>
</dbReference>